<protein>
    <submittedName>
        <fullName evidence="1">Uncharacterized protein</fullName>
    </submittedName>
</protein>
<gene>
    <name evidence="1" type="ORF">POPTR_011G062950v4</name>
</gene>
<sequence>MIAADPPPASTIRSKAPSSPQTGPSFSSSSPLAIFSFSFFPAAHHLPLPLSLSAAPSAPANHRSSLSQPAAAHSLTSHSHSHPRAPLPQALRFPSIRPSAAAAPATDHPCLPLSTPKAPPCGIFFPFRPPSPGQRTDLTTAASRRRHFFSPH</sequence>
<accession>A0ACC0S755</accession>
<dbReference type="Proteomes" id="UP000006729">
    <property type="component" value="Chromosome 11"/>
</dbReference>
<comment type="caution">
    <text evidence="1">The sequence shown here is derived from an EMBL/GenBank/DDBJ whole genome shotgun (WGS) entry which is preliminary data.</text>
</comment>
<name>A0ACC0S755_POPTR</name>
<organism evidence="1 2">
    <name type="scientific">Populus trichocarpa</name>
    <name type="common">Western balsam poplar</name>
    <name type="synonym">Populus balsamifera subsp. trichocarpa</name>
    <dbReference type="NCBI Taxonomy" id="3694"/>
    <lineage>
        <taxon>Eukaryota</taxon>
        <taxon>Viridiplantae</taxon>
        <taxon>Streptophyta</taxon>
        <taxon>Embryophyta</taxon>
        <taxon>Tracheophyta</taxon>
        <taxon>Spermatophyta</taxon>
        <taxon>Magnoliopsida</taxon>
        <taxon>eudicotyledons</taxon>
        <taxon>Gunneridae</taxon>
        <taxon>Pentapetalae</taxon>
        <taxon>rosids</taxon>
        <taxon>fabids</taxon>
        <taxon>Malpighiales</taxon>
        <taxon>Salicaceae</taxon>
        <taxon>Saliceae</taxon>
        <taxon>Populus</taxon>
    </lineage>
</organism>
<evidence type="ECO:0000313" key="1">
    <source>
        <dbReference type="EMBL" id="KAI9385385.1"/>
    </source>
</evidence>
<evidence type="ECO:0000313" key="2">
    <source>
        <dbReference type="Proteomes" id="UP000006729"/>
    </source>
</evidence>
<proteinExistence type="predicted"/>
<dbReference type="EMBL" id="CM009300">
    <property type="protein sequence ID" value="KAI9385385.1"/>
    <property type="molecule type" value="Genomic_DNA"/>
</dbReference>
<keyword evidence="2" id="KW-1185">Reference proteome</keyword>
<reference evidence="1 2" key="1">
    <citation type="journal article" date="2006" name="Science">
        <title>The genome of black cottonwood, Populus trichocarpa (Torr. &amp; Gray).</title>
        <authorList>
            <person name="Tuskan G.A."/>
            <person name="Difazio S."/>
            <person name="Jansson S."/>
            <person name="Bohlmann J."/>
            <person name="Grigoriev I."/>
            <person name="Hellsten U."/>
            <person name="Putnam N."/>
            <person name="Ralph S."/>
            <person name="Rombauts S."/>
            <person name="Salamov A."/>
            <person name="Schein J."/>
            <person name="Sterck L."/>
            <person name="Aerts A."/>
            <person name="Bhalerao R.R."/>
            <person name="Bhalerao R.P."/>
            <person name="Blaudez D."/>
            <person name="Boerjan W."/>
            <person name="Brun A."/>
            <person name="Brunner A."/>
            <person name="Busov V."/>
            <person name="Campbell M."/>
            <person name="Carlson J."/>
            <person name="Chalot M."/>
            <person name="Chapman J."/>
            <person name="Chen G.L."/>
            <person name="Cooper D."/>
            <person name="Coutinho P.M."/>
            <person name="Couturier J."/>
            <person name="Covert S."/>
            <person name="Cronk Q."/>
            <person name="Cunningham R."/>
            <person name="Davis J."/>
            <person name="Degroeve S."/>
            <person name="Dejardin A."/>
            <person name="Depamphilis C."/>
            <person name="Detter J."/>
            <person name="Dirks B."/>
            <person name="Dubchak I."/>
            <person name="Duplessis S."/>
            <person name="Ehlting J."/>
            <person name="Ellis B."/>
            <person name="Gendler K."/>
            <person name="Goodstein D."/>
            <person name="Gribskov M."/>
            <person name="Grimwood J."/>
            <person name="Groover A."/>
            <person name="Gunter L."/>
            <person name="Hamberger B."/>
            <person name="Heinze B."/>
            <person name="Helariutta Y."/>
            <person name="Henrissat B."/>
            <person name="Holligan D."/>
            <person name="Holt R."/>
            <person name="Huang W."/>
            <person name="Islam-Faridi N."/>
            <person name="Jones S."/>
            <person name="Jones-Rhoades M."/>
            <person name="Jorgensen R."/>
            <person name="Joshi C."/>
            <person name="Kangasjarvi J."/>
            <person name="Karlsson J."/>
            <person name="Kelleher C."/>
            <person name="Kirkpatrick R."/>
            <person name="Kirst M."/>
            <person name="Kohler A."/>
            <person name="Kalluri U."/>
            <person name="Larimer F."/>
            <person name="Leebens-Mack J."/>
            <person name="Leple J.C."/>
            <person name="Locascio P."/>
            <person name="Lou Y."/>
            <person name="Lucas S."/>
            <person name="Martin F."/>
            <person name="Montanini B."/>
            <person name="Napoli C."/>
            <person name="Nelson D.R."/>
            <person name="Nelson C."/>
            <person name="Nieminen K."/>
            <person name="Nilsson O."/>
            <person name="Pereda V."/>
            <person name="Peter G."/>
            <person name="Philippe R."/>
            <person name="Pilate G."/>
            <person name="Poliakov A."/>
            <person name="Razumovskaya J."/>
            <person name="Richardson P."/>
            <person name="Rinaldi C."/>
            <person name="Ritland K."/>
            <person name="Rouze P."/>
            <person name="Ryaboy D."/>
            <person name="Schmutz J."/>
            <person name="Schrader J."/>
            <person name="Segerman B."/>
            <person name="Shin H."/>
            <person name="Siddiqui A."/>
            <person name="Sterky F."/>
            <person name="Terry A."/>
            <person name="Tsai C.J."/>
            <person name="Uberbacher E."/>
            <person name="Unneberg P."/>
            <person name="Vahala J."/>
            <person name="Wall K."/>
            <person name="Wessler S."/>
            <person name="Yang G."/>
            <person name="Yin T."/>
            <person name="Douglas C."/>
            <person name="Marra M."/>
            <person name="Sandberg G."/>
            <person name="Van de Peer Y."/>
            <person name="Rokhsar D."/>
        </authorList>
    </citation>
    <scope>NUCLEOTIDE SEQUENCE [LARGE SCALE GENOMIC DNA]</scope>
    <source>
        <strain evidence="2">cv. Nisqually</strain>
    </source>
</reference>